<dbReference type="InterPro" id="IPR026686">
    <property type="entry name" value="UPF0708"/>
</dbReference>
<dbReference type="Pfam" id="PF14937">
    <property type="entry name" value="DUF4500"/>
    <property type="match status" value="1"/>
</dbReference>
<dbReference type="Proteomes" id="UP000027135">
    <property type="component" value="Unassembled WGS sequence"/>
</dbReference>
<comment type="subcellular location">
    <subcellularLocation>
        <location evidence="1">Membrane</location>
        <topology evidence="1">Single-pass membrane protein</topology>
    </subcellularLocation>
</comment>
<dbReference type="FunCoup" id="A0A067RL53">
    <property type="interactions" value="56"/>
</dbReference>
<dbReference type="PANTHER" id="PTHR14274">
    <property type="entry name" value="SMALL INTEGRAL MEMBRANE PROTEIN 8"/>
    <property type="match status" value="1"/>
</dbReference>
<dbReference type="AlphaFoldDB" id="A0A067RL53"/>
<evidence type="ECO:0000256" key="7">
    <source>
        <dbReference type="SAM" id="Phobius"/>
    </source>
</evidence>
<dbReference type="PANTHER" id="PTHR14274:SF1">
    <property type="entry name" value="SMALL INTEGRAL MEMBRANE PROTEIN 8"/>
    <property type="match status" value="1"/>
</dbReference>
<feature type="transmembrane region" description="Helical" evidence="7">
    <location>
        <begin position="35"/>
        <end position="54"/>
    </location>
</feature>
<keyword evidence="9" id="KW-1185">Reference proteome</keyword>
<gene>
    <name evidence="8" type="ORF">L798_03968</name>
</gene>
<organism evidence="8 9">
    <name type="scientific">Zootermopsis nevadensis</name>
    <name type="common">Dampwood termite</name>
    <dbReference type="NCBI Taxonomy" id="136037"/>
    <lineage>
        <taxon>Eukaryota</taxon>
        <taxon>Metazoa</taxon>
        <taxon>Ecdysozoa</taxon>
        <taxon>Arthropoda</taxon>
        <taxon>Hexapoda</taxon>
        <taxon>Insecta</taxon>
        <taxon>Pterygota</taxon>
        <taxon>Neoptera</taxon>
        <taxon>Polyneoptera</taxon>
        <taxon>Dictyoptera</taxon>
        <taxon>Blattodea</taxon>
        <taxon>Blattoidea</taxon>
        <taxon>Termitoidae</taxon>
        <taxon>Termopsidae</taxon>
        <taxon>Zootermopsis</taxon>
    </lineage>
</organism>
<keyword evidence="4 7" id="KW-0812">Transmembrane</keyword>
<dbReference type="eggNOG" id="ENOG502S4X3">
    <property type="taxonomic scope" value="Eukaryota"/>
</dbReference>
<reference evidence="8 9" key="1">
    <citation type="journal article" date="2014" name="Nat. Commun.">
        <title>Molecular traces of alternative social organization in a termite genome.</title>
        <authorList>
            <person name="Terrapon N."/>
            <person name="Li C."/>
            <person name="Robertson H.M."/>
            <person name="Ji L."/>
            <person name="Meng X."/>
            <person name="Booth W."/>
            <person name="Chen Z."/>
            <person name="Childers C.P."/>
            <person name="Glastad K.M."/>
            <person name="Gokhale K."/>
            <person name="Gowin J."/>
            <person name="Gronenberg W."/>
            <person name="Hermansen R.A."/>
            <person name="Hu H."/>
            <person name="Hunt B.G."/>
            <person name="Huylmans A.K."/>
            <person name="Khalil S.M."/>
            <person name="Mitchell R.D."/>
            <person name="Munoz-Torres M.C."/>
            <person name="Mustard J.A."/>
            <person name="Pan H."/>
            <person name="Reese J.T."/>
            <person name="Scharf M.E."/>
            <person name="Sun F."/>
            <person name="Vogel H."/>
            <person name="Xiao J."/>
            <person name="Yang W."/>
            <person name="Yang Z."/>
            <person name="Yang Z."/>
            <person name="Zhou J."/>
            <person name="Zhu J."/>
            <person name="Brent C.S."/>
            <person name="Elsik C.G."/>
            <person name="Goodisman M.A."/>
            <person name="Liberles D.A."/>
            <person name="Roe R.M."/>
            <person name="Vargo E.L."/>
            <person name="Vilcinskas A."/>
            <person name="Wang J."/>
            <person name="Bornberg-Bauer E."/>
            <person name="Korb J."/>
            <person name="Zhang G."/>
            <person name="Liebig J."/>
        </authorList>
    </citation>
    <scope>NUCLEOTIDE SEQUENCE [LARGE SCALE GENOMIC DNA]</scope>
    <source>
        <tissue evidence="8">Whole organism</tissue>
    </source>
</reference>
<dbReference type="OMA" id="YMHATRE"/>
<keyword evidence="5 7" id="KW-1133">Transmembrane helix</keyword>
<comment type="similarity">
    <text evidence="2">Belongs to the SMIM8 family.</text>
</comment>
<dbReference type="OrthoDB" id="1880105at2759"/>
<name>A0A067RL53_ZOONE</name>
<dbReference type="EMBL" id="KK852561">
    <property type="protein sequence ID" value="KDR21335.1"/>
    <property type="molecule type" value="Genomic_DNA"/>
</dbReference>
<dbReference type="InParanoid" id="A0A067RL53"/>
<evidence type="ECO:0000256" key="3">
    <source>
        <dbReference type="ARBA" id="ARBA00014451"/>
    </source>
</evidence>
<evidence type="ECO:0000256" key="4">
    <source>
        <dbReference type="ARBA" id="ARBA00022692"/>
    </source>
</evidence>
<evidence type="ECO:0000313" key="8">
    <source>
        <dbReference type="EMBL" id="KDR21335.1"/>
    </source>
</evidence>
<evidence type="ECO:0000313" key="9">
    <source>
        <dbReference type="Proteomes" id="UP000027135"/>
    </source>
</evidence>
<sequence length="84" mass="9350">MSDKKAPAPGDGLRSLRSTGIFRAVNFELYARPNAVIMTIGLAAMGICVGYIAYMRTKYENMGYYAAVDKEGEESFVQKKSKWD</sequence>
<keyword evidence="6 7" id="KW-0472">Membrane</keyword>
<evidence type="ECO:0000256" key="5">
    <source>
        <dbReference type="ARBA" id="ARBA00022989"/>
    </source>
</evidence>
<evidence type="ECO:0000256" key="6">
    <source>
        <dbReference type="ARBA" id="ARBA00023136"/>
    </source>
</evidence>
<evidence type="ECO:0000256" key="2">
    <source>
        <dbReference type="ARBA" id="ARBA00009328"/>
    </source>
</evidence>
<protein>
    <recommendedName>
        <fullName evidence="3">Small integral membrane protein 8</fullName>
    </recommendedName>
</protein>
<evidence type="ECO:0000256" key="1">
    <source>
        <dbReference type="ARBA" id="ARBA00004167"/>
    </source>
</evidence>
<dbReference type="GO" id="GO:0016020">
    <property type="term" value="C:membrane"/>
    <property type="evidence" value="ECO:0007669"/>
    <property type="project" value="UniProtKB-SubCell"/>
</dbReference>
<accession>A0A067RL53</accession>
<proteinExistence type="inferred from homology"/>